<feature type="chain" id="PRO_5013004391" evidence="2">
    <location>
        <begin position="27"/>
        <end position="357"/>
    </location>
</feature>
<comment type="caution">
    <text evidence="3">The sequence shown here is derived from an EMBL/GenBank/DDBJ whole genome shotgun (WGS) entry which is preliminary data.</text>
</comment>
<evidence type="ECO:0000313" key="4">
    <source>
        <dbReference type="Proteomes" id="UP000192257"/>
    </source>
</evidence>
<protein>
    <submittedName>
        <fullName evidence="3">Putative trans-sialidase</fullName>
    </submittedName>
</protein>
<keyword evidence="4" id="KW-1185">Reference proteome</keyword>
<feature type="compositionally biased region" description="Polar residues" evidence="1">
    <location>
        <begin position="108"/>
        <end position="123"/>
    </location>
</feature>
<dbReference type="EMBL" id="NBCO01000018">
    <property type="protein sequence ID" value="ORC88153.1"/>
    <property type="molecule type" value="Genomic_DNA"/>
</dbReference>
<name>A0A1X0NUJ1_9TRYP</name>
<evidence type="ECO:0000313" key="3">
    <source>
        <dbReference type="EMBL" id="ORC88153.1"/>
    </source>
</evidence>
<feature type="region of interest" description="Disordered" evidence="1">
    <location>
        <begin position="103"/>
        <end position="123"/>
    </location>
</feature>
<evidence type="ECO:0000256" key="1">
    <source>
        <dbReference type="SAM" id="MobiDB-lite"/>
    </source>
</evidence>
<keyword evidence="2" id="KW-0732">Signal</keyword>
<feature type="compositionally biased region" description="Basic and acidic residues" evidence="1">
    <location>
        <begin position="238"/>
        <end position="254"/>
    </location>
</feature>
<gene>
    <name evidence="3" type="ORF">TM35_000182100</name>
</gene>
<dbReference type="RefSeq" id="XP_028882219.1">
    <property type="nucleotide sequence ID" value="XM_029026523.1"/>
</dbReference>
<reference evidence="3 4" key="1">
    <citation type="submission" date="2017-03" db="EMBL/GenBank/DDBJ databases">
        <title>An alternative strategy for trypanosome survival in the mammalian bloodstream revealed through genome and transcriptome analysis of the ubiquitous bovine parasite Trypanosoma (Megatrypanum) theileri.</title>
        <authorList>
            <person name="Kelly S."/>
            <person name="Ivens A."/>
            <person name="Mott A."/>
            <person name="O'Neill E."/>
            <person name="Emms D."/>
            <person name="Macleod O."/>
            <person name="Voorheis P."/>
            <person name="Matthews J."/>
            <person name="Matthews K."/>
            <person name="Carrington M."/>
        </authorList>
    </citation>
    <scope>NUCLEOTIDE SEQUENCE [LARGE SCALE GENOMIC DNA]</scope>
    <source>
        <strain evidence="3">Edinburgh</strain>
    </source>
</reference>
<organism evidence="3 4">
    <name type="scientific">Trypanosoma theileri</name>
    <dbReference type="NCBI Taxonomy" id="67003"/>
    <lineage>
        <taxon>Eukaryota</taxon>
        <taxon>Discoba</taxon>
        <taxon>Euglenozoa</taxon>
        <taxon>Kinetoplastea</taxon>
        <taxon>Metakinetoplastina</taxon>
        <taxon>Trypanosomatida</taxon>
        <taxon>Trypanosomatidae</taxon>
        <taxon>Trypanosoma</taxon>
    </lineage>
</organism>
<dbReference type="Proteomes" id="UP000192257">
    <property type="component" value="Unassembled WGS sequence"/>
</dbReference>
<dbReference type="OrthoDB" id="248102at2759"/>
<accession>A0A1X0NUJ1</accession>
<sequence length="357" mass="39715">MCIPLHCLFFLSLFLNLLLFIKTVQSSGPLVAHHMIKSRARNDSWWCAKDRSAFRVAPPQRYVINRSNPAIIPHNLSVIVVMDPNMIEPTAFLQPIAPLSADDGSGENGTISTSELAQQSSPSGDLNIPSFFKLHVYVWDDTTLREILEEVLALSAAARRVLMPHPPVVLTTTRTVEEVGVKEDGNDYMGKKAFLSESHEQGKNAGKDGVENNQVDIDVEKNDGSVASGIDDDSNSVKSEENEKAEPPFKRDRTEMEDEKEAQQNVSSEVRRMRGRNSHPGAPPVTKVRVSHVFVDNNKRPQIRGVTVLRVDKPIFHAGDYITMQELRISRGGARGWKNGDLLVLSPLVRYQKSTSI</sequence>
<dbReference type="VEuPathDB" id="TriTrypDB:TM35_000182100"/>
<feature type="signal peptide" evidence="2">
    <location>
        <begin position="1"/>
        <end position="26"/>
    </location>
</feature>
<evidence type="ECO:0000256" key="2">
    <source>
        <dbReference type="SAM" id="SignalP"/>
    </source>
</evidence>
<dbReference type="AlphaFoldDB" id="A0A1X0NUJ1"/>
<dbReference type="GeneID" id="39986303"/>
<feature type="region of interest" description="Disordered" evidence="1">
    <location>
        <begin position="220"/>
        <end position="285"/>
    </location>
</feature>
<proteinExistence type="predicted"/>